<protein>
    <submittedName>
        <fullName evidence="2">Uncharacterized protein</fullName>
    </submittedName>
</protein>
<evidence type="ECO:0000313" key="3">
    <source>
        <dbReference type="Proteomes" id="UP000288216"/>
    </source>
</evidence>
<organism evidence="2 3">
    <name type="scientific">Scyliorhinus torazame</name>
    <name type="common">Cloudy catshark</name>
    <name type="synonym">Catulus torazame</name>
    <dbReference type="NCBI Taxonomy" id="75743"/>
    <lineage>
        <taxon>Eukaryota</taxon>
        <taxon>Metazoa</taxon>
        <taxon>Chordata</taxon>
        <taxon>Craniata</taxon>
        <taxon>Vertebrata</taxon>
        <taxon>Chondrichthyes</taxon>
        <taxon>Elasmobranchii</taxon>
        <taxon>Galeomorphii</taxon>
        <taxon>Galeoidea</taxon>
        <taxon>Carcharhiniformes</taxon>
        <taxon>Scyliorhinidae</taxon>
        <taxon>Scyliorhinus</taxon>
    </lineage>
</organism>
<feature type="region of interest" description="Disordered" evidence="1">
    <location>
        <begin position="19"/>
        <end position="49"/>
    </location>
</feature>
<reference evidence="2 3" key="1">
    <citation type="journal article" date="2018" name="Nat. Ecol. Evol.">
        <title>Shark genomes provide insights into elasmobranch evolution and the origin of vertebrates.</title>
        <authorList>
            <person name="Hara Y"/>
            <person name="Yamaguchi K"/>
            <person name="Onimaru K"/>
            <person name="Kadota M"/>
            <person name="Koyanagi M"/>
            <person name="Keeley SD"/>
            <person name="Tatsumi K"/>
            <person name="Tanaka K"/>
            <person name="Motone F"/>
            <person name="Kageyama Y"/>
            <person name="Nozu R"/>
            <person name="Adachi N"/>
            <person name="Nishimura O"/>
            <person name="Nakagawa R"/>
            <person name="Tanegashima C"/>
            <person name="Kiyatake I"/>
            <person name="Matsumoto R"/>
            <person name="Murakumo K"/>
            <person name="Nishida K"/>
            <person name="Terakita A"/>
            <person name="Kuratani S"/>
            <person name="Sato K"/>
            <person name="Hyodo S Kuraku.S."/>
        </authorList>
    </citation>
    <scope>NUCLEOTIDE SEQUENCE [LARGE SCALE GENOMIC DNA]</scope>
</reference>
<sequence>MSTHKKSTLPSLLDLYLQPEDNEQCDRGQKSRQQKAGKETRKLTPLDEDEEDLKVKATRKALQEQRHLEAYKNMYRLWNAMKLQYMDLLSKKVQRQRHEIKERDLQFQRNIEEQERKQNTTRRLFGQQSEFPQLCHEIKYLKTIPKSHFYMIVEMQDQLTKSGILKNREDYEQFWRLLKQTPRATQFETKLQDVKLKMNRSSLRFKDPARSQCVARKKNNHLTTGGLPGLPTFQHINHPVSKQRKVQEETEQMFPKVMVPHLSAFQMISTKQSNTQTLIDSRPKSGKPGMRSLKKVPEKPYHREEYLDKLYQMYRHSFANMVEAQRQLERSGHFMEYEEPSIQDFMFNQEIDATEKITQSQRTSIGSFLTLSAPHACEEPNSRSLEESENQDETSGGINAE</sequence>
<gene>
    <name evidence="2" type="ORF">scyTo_0007831</name>
</gene>
<evidence type="ECO:0000256" key="1">
    <source>
        <dbReference type="SAM" id="MobiDB-lite"/>
    </source>
</evidence>
<dbReference type="OrthoDB" id="6131651at2759"/>
<feature type="compositionally biased region" description="Basic and acidic residues" evidence="1">
    <location>
        <begin position="376"/>
        <end position="386"/>
    </location>
</feature>
<keyword evidence="3" id="KW-1185">Reference proteome</keyword>
<name>A0A401NZ23_SCYTO</name>
<feature type="region of interest" description="Disordered" evidence="1">
    <location>
        <begin position="273"/>
        <end position="298"/>
    </location>
</feature>
<accession>A0A401NZ23</accession>
<dbReference type="AlphaFoldDB" id="A0A401NZ23"/>
<feature type="region of interest" description="Disordered" evidence="1">
    <location>
        <begin position="372"/>
        <end position="401"/>
    </location>
</feature>
<feature type="compositionally biased region" description="Basic and acidic residues" evidence="1">
    <location>
        <begin position="36"/>
        <end position="45"/>
    </location>
</feature>
<dbReference type="OMA" id="CDVIADH"/>
<comment type="caution">
    <text evidence="2">The sequence shown here is derived from an EMBL/GenBank/DDBJ whole genome shotgun (WGS) entry which is preliminary data.</text>
</comment>
<dbReference type="Proteomes" id="UP000288216">
    <property type="component" value="Unassembled WGS sequence"/>
</dbReference>
<proteinExistence type="predicted"/>
<evidence type="ECO:0000313" key="2">
    <source>
        <dbReference type="EMBL" id="GCB66138.1"/>
    </source>
</evidence>
<dbReference type="EMBL" id="BFAA01002906">
    <property type="protein sequence ID" value="GCB66138.1"/>
    <property type="molecule type" value="Genomic_DNA"/>
</dbReference>